<reference evidence="1" key="1">
    <citation type="submission" date="2023-03" db="EMBL/GenBank/DDBJ databases">
        <title>Massive genome expansion in bonnet fungi (Mycena s.s.) driven by repeated elements and novel gene families across ecological guilds.</title>
        <authorList>
            <consortium name="Lawrence Berkeley National Laboratory"/>
            <person name="Harder C.B."/>
            <person name="Miyauchi S."/>
            <person name="Viragh M."/>
            <person name="Kuo A."/>
            <person name="Thoen E."/>
            <person name="Andreopoulos B."/>
            <person name="Lu D."/>
            <person name="Skrede I."/>
            <person name="Drula E."/>
            <person name="Henrissat B."/>
            <person name="Morin E."/>
            <person name="Kohler A."/>
            <person name="Barry K."/>
            <person name="LaButti K."/>
            <person name="Morin E."/>
            <person name="Salamov A."/>
            <person name="Lipzen A."/>
            <person name="Mereny Z."/>
            <person name="Hegedus B."/>
            <person name="Baldrian P."/>
            <person name="Stursova M."/>
            <person name="Weitz H."/>
            <person name="Taylor A."/>
            <person name="Grigoriev I.V."/>
            <person name="Nagy L.G."/>
            <person name="Martin F."/>
            <person name="Kauserud H."/>
        </authorList>
    </citation>
    <scope>NUCLEOTIDE SEQUENCE</scope>
    <source>
        <strain evidence="1">CBHHK188m</strain>
    </source>
</reference>
<protein>
    <submittedName>
        <fullName evidence="1">Uncharacterized protein</fullName>
    </submittedName>
</protein>
<comment type="caution">
    <text evidence="1">The sequence shown here is derived from an EMBL/GenBank/DDBJ whole genome shotgun (WGS) entry which is preliminary data.</text>
</comment>
<feature type="non-terminal residue" evidence="1">
    <location>
        <position position="120"/>
    </location>
</feature>
<evidence type="ECO:0000313" key="1">
    <source>
        <dbReference type="EMBL" id="KAJ7784980.1"/>
    </source>
</evidence>
<dbReference type="EMBL" id="JARJLG010000001">
    <property type="protein sequence ID" value="KAJ7784980.1"/>
    <property type="molecule type" value="Genomic_DNA"/>
</dbReference>
<evidence type="ECO:0000313" key="2">
    <source>
        <dbReference type="Proteomes" id="UP001215280"/>
    </source>
</evidence>
<organism evidence="1 2">
    <name type="scientific">Mycena maculata</name>
    <dbReference type="NCBI Taxonomy" id="230809"/>
    <lineage>
        <taxon>Eukaryota</taxon>
        <taxon>Fungi</taxon>
        <taxon>Dikarya</taxon>
        <taxon>Basidiomycota</taxon>
        <taxon>Agaricomycotina</taxon>
        <taxon>Agaricomycetes</taxon>
        <taxon>Agaricomycetidae</taxon>
        <taxon>Agaricales</taxon>
        <taxon>Marasmiineae</taxon>
        <taxon>Mycenaceae</taxon>
        <taxon>Mycena</taxon>
    </lineage>
</organism>
<accession>A0AAD7P285</accession>
<proteinExistence type="predicted"/>
<sequence length="120" mass="13637">GETATRHHAEATTIKDMRKMMAWSLSQCSAEKLKRCQPRDREELLHLLKHGIVQGCISSEHSLWTKSFELCQLQEHDLTPDGKGPAPYYLPFISVFLDNRKGWQMGHSRVCGVPALIYAS</sequence>
<gene>
    <name evidence="1" type="ORF">DFH07DRAFT_726490</name>
</gene>
<name>A0AAD7P285_9AGAR</name>
<dbReference type="AlphaFoldDB" id="A0AAD7P285"/>
<dbReference type="Proteomes" id="UP001215280">
    <property type="component" value="Unassembled WGS sequence"/>
</dbReference>
<keyword evidence="2" id="KW-1185">Reference proteome</keyword>